<sequence length="208" mass="23009">MSTSPAAADVSPLPPTAAADEAARATETVVVDERVASHVDPFLVEALDNPRHRLMDSDAASIMGTLSTGKDEPVNVDPSVDETKVSTMNSRSRVAVFKDTEKDRSDPDYDRNYKRYVRSSVPGFNLSPGVFNFVVPQFMQYDIGYVQSPGMSTNQHTMYFGQPDLTIGSSGAAVYRHWPTPTMMYPHCYDNVSPMMSQVPLYQSFNHD</sequence>
<dbReference type="OrthoDB" id="278430at2759"/>
<reference evidence="3" key="3">
    <citation type="submission" date="2019-07" db="EMBL/GenBank/DDBJ databases">
        <authorList>
            <person name="Seetharam A."/>
            <person name="Woodhouse M."/>
            <person name="Cannon E."/>
        </authorList>
    </citation>
    <scope>NUCLEOTIDE SEQUENCE [LARGE SCALE GENOMIC DNA]</scope>
    <source>
        <strain evidence="3">cv. B73</strain>
    </source>
</reference>
<protein>
    <submittedName>
        <fullName evidence="2">Single-stranded nucleic acid binding R3H protein</fullName>
    </submittedName>
</protein>
<evidence type="ECO:0000256" key="1">
    <source>
        <dbReference type="SAM" id="MobiDB-lite"/>
    </source>
</evidence>
<dbReference type="PANTHER" id="PTHR15672">
    <property type="entry name" value="CAMP-REGULATED PHOSPHOPROTEIN 21 RELATED R3H DOMAIN CONTAINING PROTEIN"/>
    <property type="match status" value="1"/>
</dbReference>
<gene>
    <name evidence="3" type="primary">LOC732783</name>
    <name evidence="2" type="ORF">ZEAMMB73_Zm00001d038190</name>
</gene>
<feature type="region of interest" description="Disordered" evidence="1">
    <location>
        <begin position="1"/>
        <end position="21"/>
    </location>
</feature>
<dbReference type="Proteomes" id="UP000007305">
    <property type="component" value="Chromosome 6"/>
</dbReference>
<dbReference type="EMBL" id="CM000782">
    <property type="protein sequence ID" value="AQK85967.1"/>
    <property type="molecule type" value="Genomic_DNA"/>
</dbReference>
<evidence type="ECO:0000313" key="4">
    <source>
        <dbReference type="Proteomes" id="UP000007305"/>
    </source>
</evidence>
<reference evidence="2" key="2">
    <citation type="submission" date="2015-12" db="EMBL/GenBank/DDBJ databases">
        <title>Update maize B73 reference genome by single molecule sequencing technologies.</title>
        <authorList>
            <consortium name="Maize Genome Sequencing Project"/>
            <person name="Ware D."/>
        </authorList>
    </citation>
    <scope>NUCLEOTIDE SEQUENCE</scope>
    <source>
        <tissue evidence="2">Seedling</tissue>
    </source>
</reference>
<dbReference type="InterPro" id="IPR051937">
    <property type="entry name" value="R3H_domain_containing"/>
</dbReference>
<dbReference type="PANTHER" id="PTHR15672:SF15">
    <property type="entry name" value="SINGLE-STRANDED NUCLEIC ACID BINDING R3H PROTEIN"/>
    <property type="match status" value="1"/>
</dbReference>
<reference evidence="4" key="1">
    <citation type="journal article" date="2009" name="Science">
        <title>The B73 maize genome: complexity, diversity, and dynamics.</title>
        <authorList>
            <person name="Schnable P.S."/>
            <person name="Ware D."/>
            <person name="Fulton R.S."/>
            <person name="Stein J.C."/>
            <person name="Wei F."/>
            <person name="Pasternak S."/>
            <person name="Liang C."/>
            <person name="Zhang J."/>
            <person name="Fulton L."/>
            <person name="Graves T.A."/>
            <person name="Minx P."/>
            <person name="Reily A.D."/>
            <person name="Courtney L."/>
            <person name="Kruchowski S.S."/>
            <person name="Tomlinson C."/>
            <person name="Strong C."/>
            <person name="Delehaunty K."/>
            <person name="Fronick C."/>
            <person name="Courtney B."/>
            <person name="Rock S.M."/>
            <person name="Belter E."/>
            <person name="Du F."/>
            <person name="Kim K."/>
            <person name="Abbott R.M."/>
            <person name="Cotton M."/>
            <person name="Levy A."/>
            <person name="Marchetto P."/>
            <person name="Ochoa K."/>
            <person name="Jackson S.M."/>
            <person name="Gillam B."/>
            <person name="Chen W."/>
            <person name="Yan L."/>
            <person name="Higginbotham J."/>
            <person name="Cardenas M."/>
            <person name="Waligorski J."/>
            <person name="Applebaum E."/>
            <person name="Phelps L."/>
            <person name="Falcone J."/>
            <person name="Kanchi K."/>
            <person name="Thane T."/>
            <person name="Scimone A."/>
            <person name="Thane N."/>
            <person name="Henke J."/>
            <person name="Wang T."/>
            <person name="Ruppert J."/>
            <person name="Shah N."/>
            <person name="Rotter K."/>
            <person name="Hodges J."/>
            <person name="Ingenthron E."/>
            <person name="Cordes M."/>
            <person name="Kohlberg S."/>
            <person name="Sgro J."/>
            <person name="Delgado B."/>
            <person name="Mead K."/>
            <person name="Chinwalla A."/>
            <person name="Leonard S."/>
            <person name="Crouse K."/>
            <person name="Collura K."/>
            <person name="Kudrna D."/>
            <person name="Currie J."/>
            <person name="He R."/>
            <person name="Angelova A."/>
            <person name="Rajasekar S."/>
            <person name="Mueller T."/>
            <person name="Lomeli R."/>
            <person name="Scara G."/>
            <person name="Ko A."/>
            <person name="Delaney K."/>
            <person name="Wissotski M."/>
            <person name="Lopez G."/>
            <person name="Campos D."/>
            <person name="Braidotti M."/>
            <person name="Ashley E."/>
            <person name="Golser W."/>
            <person name="Kim H."/>
            <person name="Lee S."/>
            <person name="Lin J."/>
            <person name="Dujmic Z."/>
            <person name="Kim W."/>
            <person name="Talag J."/>
            <person name="Zuccolo A."/>
            <person name="Fan C."/>
            <person name="Sebastian A."/>
            <person name="Kramer M."/>
            <person name="Spiegel L."/>
            <person name="Nascimento L."/>
            <person name="Zutavern T."/>
            <person name="Miller B."/>
            <person name="Ambroise C."/>
            <person name="Muller S."/>
            <person name="Spooner W."/>
            <person name="Narechania A."/>
            <person name="Ren L."/>
            <person name="Wei S."/>
            <person name="Kumari S."/>
            <person name="Faga B."/>
            <person name="Levy M.J."/>
            <person name="McMahan L."/>
            <person name="Van Buren P."/>
            <person name="Vaughn M.W."/>
            <person name="Ying K."/>
            <person name="Yeh C.-T."/>
            <person name="Emrich S.J."/>
            <person name="Jia Y."/>
            <person name="Kalyanaraman A."/>
            <person name="Hsia A.-P."/>
            <person name="Barbazuk W.B."/>
            <person name="Baucom R.S."/>
            <person name="Brutnell T.P."/>
            <person name="Carpita N.C."/>
            <person name="Chaparro C."/>
            <person name="Chia J.-M."/>
            <person name="Deragon J.-M."/>
            <person name="Estill J.C."/>
            <person name="Fu Y."/>
            <person name="Jeddeloh J.A."/>
            <person name="Han Y."/>
            <person name="Lee H."/>
            <person name="Li P."/>
            <person name="Lisch D.R."/>
            <person name="Liu S."/>
            <person name="Liu Z."/>
            <person name="Nagel D.H."/>
            <person name="McCann M.C."/>
            <person name="SanMiguel P."/>
            <person name="Myers A.M."/>
            <person name="Nettleton D."/>
            <person name="Nguyen J."/>
            <person name="Penning B.W."/>
            <person name="Ponnala L."/>
            <person name="Schneider K.L."/>
            <person name="Schwartz D.C."/>
            <person name="Sharma A."/>
            <person name="Soderlund C."/>
            <person name="Springer N.M."/>
            <person name="Sun Q."/>
            <person name="Wang H."/>
            <person name="Waterman M."/>
            <person name="Westerman R."/>
            <person name="Wolfgruber T.K."/>
            <person name="Yang L."/>
            <person name="Yu Y."/>
            <person name="Zhang L."/>
            <person name="Zhou S."/>
            <person name="Zhu Q."/>
            <person name="Bennetzen J.L."/>
            <person name="Dawe R.K."/>
            <person name="Jiang J."/>
            <person name="Jiang N."/>
            <person name="Presting G.G."/>
            <person name="Wessler S.R."/>
            <person name="Aluru S."/>
            <person name="Martienssen R.A."/>
            <person name="Clifton S.W."/>
            <person name="McCombie W.R."/>
            <person name="Wing R.A."/>
            <person name="Wilson R.K."/>
        </authorList>
    </citation>
    <scope>NUCLEOTIDE SEQUENCE [LARGE SCALE GENOMIC DNA]</scope>
    <source>
        <strain evidence="4">cv. B73</strain>
    </source>
</reference>
<reference evidence="3" key="4">
    <citation type="submission" date="2021-05" db="UniProtKB">
        <authorList>
            <consortium name="EnsemblPlants"/>
        </authorList>
    </citation>
    <scope>IDENTIFICATION</scope>
    <source>
        <strain evidence="3">cv. B73</strain>
    </source>
</reference>
<dbReference type="AlphaFoldDB" id="A0A1D6M4C2"/>
<organism evidence="2">
    <name type="scientific">Zea mays</name>
    <name type="common">Maize</name>
    <dbReference type="NCBI Taxonomy" id="4577"/>
    <lineage>
        <taxon>Eukaryota</taxon>
        <taxon>Viridiplantae</taxon>
        <taxon>Streptophyta</taxon>
        <taxon>Embryophyta</taxon>
        <taxon>Tracheophyta</taxon>
        <taxon>Spermatophyta</taxon>
        <taxon>Magnoliopsida</taxon>
        <taxon>Liliopsida</taxon>
        <taxon>Poales</taxon>
        <taxon>Poaceae</taxon>
        <taxon>PACMAD clade</taxon>
        <taxon>Panicoideae</taxon>
        <taxon>Andropogonodae</taxon>
        <taxon>Andropogoneae</taxon>
        <taxon>Tripsacinae</taxon>
        <taxon>Zea</taxon>
    </lineage>
</organism>
<keyword evidence="4" id="KW-1185">Reference proteome</keyword>
<evidence type="ECO:0007829" key="5">
    <source>
        <dbReference type="PeptideAtlas" id="A0A1D6M4C2"/>
    </source>
</evidence>
<dbReference type="Gramene" id="Zm00001eb288070_T005">
    <property type="protein sequence ID" value="Zm00001eb288070_P005"/>
    <property type="gene ID" value="Zm00001eb288070"/>
</dbReference>
<dbReference type="ExpressionAtlas" id="A0A1D6M4C2">
    <property type="expression patterns" value="baseline and differential"/>
</dbReference>
<dbReference type="EnsemblPlants" id="Zm00001eb288070_T005">
    <property type="protein sequence ID" value="Zm00001eb288070_P005"/>
    <property type="gene ID" value="Zm00001eb288070"/>
</dbReference>
<evidence type="ECO:0000313" key="3">
    <source>
        <dbReference type="EnsemblPlants" id="Zm00001eb288070_P005"/>
    </source>
</evidence>
<evidence type="ECO:0000313" key="2">
    <source>
        <dbReference type="EMBL" id="AQK85967.1"/>
    </source>
</evidence>
<keyword evidence="5" id="KW-1267">Proteomics identification</keyword>
<proteinExistence type="evidence at protein level"/>
<name>A0A1D6M4C2_MAIZE</name>
<accession>A0A1D6M4C2</accession>